<evidence type="ECO:0000313" key="2">
    <source>
        <dbReference type="Proteomes" id="UP000789405"/>
    </source>
</evidence>
<sequence length="47" mass="5423">HFGFGMTEDKPQSLRILFANINPKNCEVKNNKNYHFFLLSAQPALKT</sequence>
<protein>
    <submittedName>
        <fullName evidence="1">22983_t:CDS:1</fullName>
    </submittedName>
</protein>
<comment type="caution">
    <text evidence="1">The sequence shown here is derived from an EMBL/GenBank/DDBJ whole genome shotgun (WGS) entry which is preliminary data.</text>
</comment>
<dbReference type="Proteomes" id="UP000789405">
    <property type="component" value="Unassembled WGS sequence"/>
</dbReference>
<accession>A0A9N9P4P6</accession>
<proteinExistence type="predicted"/>
<gene>
    <name evidence="1" type="ORF">DERYTH_LOCUS23883</name>
</gene>
<feature type="non-terminal residue" evidence="1">
    <location>
        <position position="1"/>
    </location>
</feature>
<organism evidence="1 2">
    <name type="scientific">Dentiscutata erythropus</name>
    <dbReference type="NCBI Taxonomy" id="1348616"/>
    <lineage>
        <taxon>Eukaryota</taxon>
        <taxon>Fungi</taxon>
        <taxon>Fungi incertae sedis</taxon>
        <taxon>Mucoromycota</taxon>
        <taxon>Glomeromycotina</taxon>
        <taxon>Glomeromycetes</taxon>
        <taxon>Diversisporales</taxon>
        <taxon>Gigasporaceae</taxon>
        <taxon>Dentiscutata</taxon>
    </lineage>
</organism>
<evidence type="ECO:0000313" key="1">
    <source>
        <dbReference type="EMBL" id="CAG8803413.1"/>
    </source>
</evidence>
<feature type="non-terminal residue" evidence="1">
    <location>
        <position position="47"/>
    </location>
</feature>
<dbReference type="EMBL" id="CAJVPY010037903">
    <property type="protein sequence ID" value="CAG8803413.1"/>
    <property type="molecule type" value="Genomic_DNA"/>
</dbReference>
<dbReference type="AlphaFoldDB" id="A0A9N9P4P6"/>
<name>A0A9N9P4P6_9GLOM</name>
<keyword evidence="2" id="KW-1185">Reference proteome</keyword>
<reference evidence="1" key="1">
    <citation type="submission" date="2021-06" db="EMBL/GenBank/DDBJ databases">
        <authorList>
            <person name="Kallberg Y."/>
            <person name="Tangrot J."/>
            <person name="Rosling A."/>
        </authorList>
    </citation>
    <scope>NUCLEOTIDE SEQUENCE</scope>
    <source>
        <strain evidence="1">MA453B</strain>
    </source>
</reference>